<proteinExistence type="predicted"/>
<evidence type="ECO:0000313" key="1">
    <source>
        <dbReference type="EMBL" id="KAG0577399.1"/>
    </source>
</evidence>
<reference evidence="1" key="1">
    <citation type="submission" date="2020-06" db="EMBL/GenBank/DDBJ databases">
        <title>WGS assembly of Ceratodon purpureus strain R40.</title>
        <authorList>
            <person name="Carey S.B."/>
            <person name="Jenkins J."/>
            <person name="Shu S."/>
            <person name="Lovell J.T."/>
            <person name="Sreedasyam A."/>
            <person name="Maumus F."/>
            <person name="Tiley G.P."/>
            <person name="Fernandez-Pozo N."/>
            <person name="Barry K."/>
            <person name="Chen C."/>
            <person name="Wang M."/>
            <person name="Lipzen A."/>
            <person name="Daum C."/>
            <person name="Saski C.A."/>
            <person name="Payton A.C."/>
            <person name="Mcbreen J.C."/>
            <person name="Conrad R.E."/>
            <person name="Kollar L.M."/>
            <person name="Olsson S."/>
            <person name="Huttunen S."/>
            <person name="Landis J.B."/>
            <person name="Wickett N.J."/>
            <person name="Johnson M.G."/>
            <person name="Rensing S.A."/>
            <person name="Grimwood J."/>
            <person name="Schmutz J."/>
            <person name="Mcdaniel S.F."/>
        </authorList>
    </citation>
    <scope>NUCLEOTIDE SEQUENCE</scope>
    <source>
        <strain evidence="1">R40</strain>
    </source>
</reference>
<sequence length="85" mass="9496">MTPRLIQALHLESGSHLFSCLEWLQTCSAPKDATIDTGVAPIVIENTTLANHNLDLIIIQDGVLERNLQALRLFTRIETSRKESL</sequence>
<accession>A0A8T0I380</accession>
<evidence type="ECO:0000313" key="2">
    <source>
        <dbReference type="Proteomes" id="UP000822688"/>
    </source>
</evidence>
<organism evidence="1 2">
    <name type="scientific">Ceratodon purpureus</name>
    <name type="common">Fire moss</name>
    <name type="synonym">Dicranum purpureum</name>
    <dbReference type="NCBI Taxonomy" id="3225"/>
    <lineage>
        <taxon>Eukaryota</taxon>
        <taxon>Viridiplantae</taxon>
        <taxon>Streptophyta</taxon>
        <taxon>Embryophyta</taxon>
        <taxon>Bryophyta</taxon>
        <taxon>Bryophytina</taxon>
        <taxon>Bryopsida</taxon>
        <taxon>Dicranidae</taxon>
        <taxon>Pseudoditrichales</taxon>
        <taxon>Ditrichaceae</taxon>
        <taxon>Ceratodon</taxon>
    </lineage>
</organism>
<name>A0A8T0I380_CERPU</name>
<keyword evidence="2" id="KW-1185">Reference proteome</keyword>
<comment type="caution">
    <text evidence="1">The sequence shown here is derived from an EMBL/GenBank/DDBJ whole genome shotgun (WGS) entry which is preliminary data.</text>
</comment>
<protein>
    <submittedName>
        <fullName evidence="1">Uncharacterized protein</fullName>
    </submittedName>
</protein>
<dbReference type="AlphaFoldDB" id="A0A8T0I380"/>
<dbReference type="EMBL" id="CM026425">
    <property type="protein sequence ID" value="KAG0577399.1"/>
    <property type="molecule type" value="Genomic_DNA"/>
</dbReference>
<dbReference type="Proteomes" id="UP000822688">
    <property type="component" value="Chromosome 5"/>
</dbReference>
<gene>
    <name evidence="1" type="ORF">KC19_5G153300</name>
</gene>